<evidence type="ECO:0000259" key="2">
    <source>
        <dbReference type="Pfam" id="PF25583"/>
    </source>
</evidence>
<keyword evidence="3" id="KW-0647">Proteasome</keyword>
<gene>
    <name evidence="4" type="ORF">HF989_03045</name>
    <name evidence="3" type="ORF">JOF50_000514</name>
</gene>
<evidence type="ECO:0000313" key="4">
    <source>
        <dbReference type="EMBL" id="NKY68351.1"/>
    </source>
</evidence>
<dbReference type="InterPro" id="IPR026881">
    <property type="entry name" value="WYL_dom"/>
</dbReference>
<dbReference type="PANTHER" id="PTHR34580:SF3">
    <property type="entry name" value="PROTEIN PAFB"/>
    <property type="match status" value="1"/>
</dbReference>
<dbReference type="EMBL" id="JBEPNZ010000001">
    <property type="protein sequence ID" value="MET3943715.1"/>
    <property type="molecule type" value="Genomic_DNA"/>
</dbReference>
<reference evidence="3 6" key="2">
    <citation type="submission" date="2024-06" db="EMBL/GenBank/DDBJ databases">
        <title>Sequencing the genomes of 1000 actinobacteria strains.</title>
        <authorList>
            <person name="Klenk H.-P."/>
        </authorList>
    </citation>
    <scope>NUCLEOTIDE SEQUENCE [LARGE SCALE GENOMIC DNA]</scope>
    <source>
        <strain evidence="3 6">DSM 44265</strain>
    </source>
</reference>
<sequence length="320" mass="34882">MANDNDMIVRQVGLTFALLASPEKRDVAWVQAHVDGYGDRTRDAATHLVERDVRELRDLGVPARYQDGEVWVVKDLYELPPVDLTAEEASVIGLAADLSKPGSLGEFARSGWTKLAASGATRTMDAPALMSVSNDIFQLRPDTLRAIVKCVQAKQRISFDFVRAPGKDPERRVTDPWGVVSLNNRAYFVGYDIDRDDVRVFRLKKVSGLKKVRHTDAFHERQGDLQALVEATLGGELVDATVTVAAGTGEALAQRGMRASGEGTGNDTGNDTDVITVRNADRDWAVRTIASLGGSVVRVEPADIRQDVVKLLRTAVEGSE</sequence>
<protein>
    <submittedName>
        <fullName evidence="3">Proteasome accessory factor B</fullName>
    </submittedName>
    <submittedName>
        <fullName evidence="4">WYL domain-containing protein</fullName>
    </submittedName>
</protein>
<evidence type="ECO:0000313" key="5">
    <source>
        <dbReference type="Proteomes" id="UP000554284"/>
    </source>
</evidence>
<dbReference type="AlphaFoldDB" id="A0A7X6LQV2"/>
<dbReference type="PANTHER" id="PTHR34580">
    <property type="match status" value="1"/>
</dbReference>
<dbReference type="EMBL" id="JAAXPF010000002">
    <property type="protein sequence ID" value="NKY68351.1"/>
    <property type="molecule type" value="Genomic_DNA"/>
</dbReference>
<feature type="domain" description="WCX" evidence="2">
    <location>
        <begin position="237"/>
        <end position="315"/>
    </location>
</feature>
<dbReference type="RefSeq" id="WP_168683863.1">
    <property type="nucleotide sequence ID" value="NZ_JAAXPF010000002.1"/>
</dbReference>
<keyword evidence="6" id="KW-1185">Reference proteome</keyword>
<comment type="caution">
    <text evidence="4">The sequence shown here is derived from an EMBL/GenBank/DDBJ whole genome shotgun (WGS) entry which is preliminary data.</text>
</comment>
<dbReference type="Pfam" id="PF25583">
    <property type="entry name" value="WCX"/>
    <property type="match status" value="1"/>
</dbReference>
<dbReference type="InterPro" id="IPR051534">
    <property type="entry name" value="CBASS_pafABC_assoc_protein"/>
</dbReference>
<evidence type="ECO:0000313" key="6">
    <source>
        <dbReference type="Proteomes" id="UP001549139"/>
    </source>
</evidence>
<dbReference type="GO" id="GO:0000502">
    <property type="term" value="C:proteasome complex"/>
    <property type="evidence" value="ECO:0007669"/>
    <property type="project" value="UniProtKB-KW"/>
</dbReference>
<feature type="domain" description="WYL" evidence="1">
    <location>
        <begin position="143"/>
        <end position="209"/>
    </location>
</feature>
<evidence type="ECO:0000313" key="3">
    <source>
        <dbReference type="EMBL" id="MET3943715.1"/>
    </source>
</evidence>
<evidence type="ECO:0000259" key="1">
    <source>
        <dbReference type="Pfam" id="PF13280"/>
    </source>
</evidence>
<accession>A0A7X6LQV2</accession>
<organism evidence="4 5">
    <name type="scientific">Corynebacterium mucifaciens</name>
    <dbReference type="NCBI Taxonomy" id="57171"/>
    <lineage>
        <taxon>Bacteria</taxon>
        <taxon>Bacillati</taxon>
        <taxon>Actinomycetota</taxon>
        <taxon>Actinomycetes</taxon>
        <taxon>Mycobacteriales</taxon>
        <taxon>Corynebacteriaceae</taxon>
        <taxon>Corynebacterium</taxon>
    </lineage>
</organism>
<dbReference type="PROSITE" id="PS52050">
    <property type="entry name" value="WYL"/>
    <property type="match status" value="1"/>
</dbReference>
<dbReference type="Proteomes" id="UP001549139">
    <property type="component" value="Unassembled WGS sequence"/>
</dbReference>
<proteinExistence type="predicted"/>
<dbReference type="Proteomes" id="UP000554284">
    <property type="component" value="Unassembled WGS sequence"/>
</dbReference>
<dbReference type="Pfam" id="PF13280">
    <property type="entry name" value="WYL"/>
    <property type="match status" value="1"/>
</dbReference>
<dbReference type="InterPro" id="IPR057727">
    <property type="entry name" value="WCX_dom"/>
</dbReference>
<reference evidence="4 5" key="1">
    <citation type="submission" date="2020-04" db="EMBL/GenBank/DDBJ databases">
        <title>MicrobeNet Type strains.</title>
        <authorList>
            <person name="Nicholson A.C."/>
        </authorList>
    </citation>
    <scope>NUCLEOTIDE SEQUENCE [LARGE SCALE GENOMIC DNA]</scope>
    <source>
        <strain evidence="4 5">ATCC 700355</strain>
    </source>
</reference>
<name>A0A7X6LQV2_9CORY</name>